<evidence type="ECO:0000256" key="1">
    <source>
        <dbReference type="SAM" id="MobiDB-lite"/>
    </source>
</evidence>
<gene>
    <name evidence="2" type="ORF">NAES01612_LOCUS17054</name>
</gene>
<evidence type="ECO:0000313" key="2">
    <source>
        <dbReference type="EMBL" id="CAE2318591.1"/>
    </source>
</evidence>
<feature type="region of interest" description="Disordered" evidence="1">
    <location>
        <begin position="326"/>
        <end position="365"/>
    </location>
</feature>
<dbReference type="AlphaFoldDB" id="A0A7S4L8T2"/>
<organism evidence="2">
    <name type="scientific">Paramoeba aestuarina</name>
    <dbReference type="NCBI Taxonomy" id="180227"/>
    <lineage>
        <taxon>Eukaryota</taxon>
        <taxon>Amoebozoa</taxon>
        <taxon>Discosea</taxon>
        <taxon>Flabellinia</taxon>
        <taxon>Dactylopodida</taxon>
        <taxon>Paramoebidae</taxon>
        <taxon>Paramoeba</taxon>
    </lineage>
</organism>
<accession>A0A7S4L8T2</accession>
<proteinExistence type="predicted"/>
<reference evidence="2" key="1">
    <citation type="submission" date="2021-01" db="EMBL/GenBank/DDBJ databases">
        <authorList>
            <person name="Corre E."/>
            <person name="Pelletier E."/>
            <person name="Niang G."/>
            <person name="Scheremetjew M."/>
            <person name="Finn R."/>
            <person name="Kale V."/>
            <person name="Holt S."/>
            <person name="Cochrane G."/>
            <person name="Meng A."/>
            <person name="Brown T."/>
            <person name="Cohen L."/>
        </authorList>
    </citation>
    <scope>NUCLEOTIDE SEQUENCE</scope>
    <source>
        <strain evidence="2">SoJaBio B1-5/56/2</strain>
    </source>
</reference>
<sequence>MAANKKGVVERLDQHMQEMLGSNPNAATGENASRKRKREDADVCVALDVSVLSSLILQGFEVYINKKLHTILEVELYVTSDAHPDPFTHCNEVQKQGGKWYFHRSGTGGGNTGYRGGSFKGLDIAIGGEGRVGGCLIRTIRRESDKHVITGPSKTVDHILETCGAKNIQEFVDDTCGGDIDIATCPLLNVKISDSWDPKNLPKKDPVFVSPRFGLNPINKKGSEDLIWWYLYQPYRFVRQPSLFSKARVNTVLGHYQTTGEKLSAQSITHLTGGTLKAAEGYIDLYNKGTKDKKCLEKNFNSKLNSSTWCTCYGAAMQLFPDNKGLVQKKARKEEKEGEEEKKDEKQQSPKKSPVKSIDSYFKKK</sequence>
<name>A0A7S4L8T2_9EUKA</name>
<protein>
    <submittedName>
        <fullName evidence="2">Uncharacterized protein</fullName>
    </submittedName>
</protein>
<dbReference type="EMBL" id="HBKR01026012">
    <property type="protein sequence ID" value="CAE2318591.1"/>
    <property type="molecule type" value="Transcribed_RNA"/>
</dbReference>
<feature type="compositionally biased region" description="Basic and acidic residues" evidence="1">
    <location>
        <begin position="332"/>
        <end position="348"/>
    </location>
</feature>